<dbReference type="GO" id="GO:0016020">
    <property type="term" value="C:membrane"/>
    <property type="evidence" value="ECO:0007669"/>
    <property type="project" value="UniProtKB-SubCell"/>
</dbReference>
<keyword evidence="5 6" id="KW-0472">Membrane</keyword>
<keyword evidence="3 6" id="KW-0812">Transmembrane</keyword>
<feature type="transmembrane region" description="Helical" evidence="6">
    <location>
        <begin position="80"/>
        <end position="102"/>
    </location>
</feature>
<evidence type="ECO:0000256" key="4">
    <source>
        <dbReference type="ARBA" id="ARBA00022989"/>
    </source>
</evidence>
<feature type="transmembrane region" description="Helical" evidence="6">
    <location>
        <begin position="271"/>
        <end position="290"/>
    </location>
</feature>
<dbReference type="PANTHER" id="PTHR31326:SF1">
    <property type="entry name" value="PROTEIN CLT2, CHLOROPLASTIC"/>
    <property type="match status" value="1"/>
</dbReference>
<reference evidence="7" key="1">
    <citation type="submission" date="2017-01" db="EMBL/GenBank/DDBJ databases">
        <authorList>
            <person name="Assis F.L."/>
            <person name="Abrahao J.S."/>
            <person name="Silva L."/>
            <person name="Khalil J.B."/>
            <person name="Rodrigues R."/>
            <person name="Silva L.S."/>
            <person name="Arantes T."/>
            <person name="Boratto P."/>
            <person name="Andrade M."/>
            <person name="Kroon E.G."/>
            <person name="Ribeiro B."/>
            <person name="Bergier I."/>
            <person name="Seligmann H."/>
            <person name="Ghigo E."/>
            <person name="Colson P."/>
            <person name="Levasseur A."/>
            <person name="Raoult D."/>
            <person name="Scola B.L."/>
        </authorList>
    </citation>
    <scope>NUCLEOTIDE SEQUENCE</scope>
    <source>
        <strain evidence="7">Soda lake</strain>
    </source>
</reference>
<organism evidence="7">
    <name type="scientific">Tupanvirus soda lake</name>
    <dbReference type="NCBI Taxonomy" id="2126985"/>
    <lineage>
        <taxon>Viruses</taxon>
        <taxon>Varidnaviria</taxon>
        <taxon>Bamfordvirae</taxon>
        <taxon>Nucleocytoviricota</taxon>
        <taxon>Megaviricetes</taxon>
        <taxon>Imitervirales</taxon>
        <taxon>Mimiviridae</taxon>
        <taxon>Megamimivirinae</taxon>
        <taxon>Tupanvirus</taxon>
        <taxon>Tupanvirus salinum</taxon>
    </lineage>
</organism>
<feature type="transmembrane region" description="Helical" evidence="6">
    <location>
        <begin position="108"/>
        <end position="129"/>
    </location>
</feature>
<evidence type="ECO:0000313" key="7">
    <source>
        <dbReference type="EMBL" id="QKU35108.1"/>
    </source>
</evidence>
<dbReference type="EMBL" id="KY523104">
    <property type="protein sequence ID" value="QKU35108.1"/>
    <property type="molecule type" value="Genomic_DNA"/>
</dbReference>
<reference evidence="7" key="2">
    <citation type="journal article" date="2018" name="Nat. Commun.">
        <title>Tailed giant Tupanvirus possesses the most complete translational apparatus of the known virosphere.</title>
        <authorList>
            <person name="Abrahao J."/>
            <person name="Silva L."/>
            <person name="Silva L.S."/>
            <person name="Khalil J.Y.B."/>
            <person name="Rodrigues R."/>
            <person name="Arantes T."/>
            <person name="Assis F."/>
            <person name="Boratto P."/>
            <person name="Andrade M."/>
            <person name="Kroon E.G."/>
            <person name="Ribeiro B."/>
            <person name="Bergier I."/>
            <person name="Seligmann H."/>
            <person name="Ghigo E."/>
            <person name="Colson P."/>
            <person name="Levasseur A."/>
            <person name="Kroemer G."/>
            <person name="Raoult D."/>
            <person name="La Scola B."/>
        </authorList>
    </citation>
    <scope>NUCLEOTIDE SEQUENCE [LARGE SCALE GENOMIC DNA]</scope>
    <source>
        <strain evidence="7">Soda lake</strain>
    </source>
</reference>
<feature type="transmembrane region" description="Helical" evidence="6">
    <location>
        <begin position="297"/>
        <end position="317"/>
    </location>
</feature>
<feature type="transmembrane region" description="Helical" evidence="6">
    <location>
        <begin position="323"/>
        <end position="340"/>
    </location>
</feature>
<dbReference type="RefSeq" id="YP_010781761.1">
    <property type="nucleotide sequence ID" value="NC_075039.1"/>
</dbReference>
<comment type="subcellular location">
    <subcellularLocation>
        <location evidence="1">Membrane</location>
        <topology evidence="1">Multi-pass membrane protein</topology>
    </subcellularLocation>
</comment>
<keyword evidence="4 6" id="KW-1133">Transmembrane helix</keyword>
<feature type="transmembrane region" description="Helical" evidence="6">
    <location>
        <begin position="174"/>
        <end position="193"/>
    </location>
</feature>
<dbReference type="KEGG" id="vg:80518525"/>
<evidence type="ECO:0000256" key="3">
    <source>
        <dbReference type="ARBA" id="ARBA00022692"/>
    </source>
</evidence>
<sequence length="362" mass="41559">MNTKILYAKSFLCFLIILVCGVIQSVDFSFWFSSLSNQNGAAYFIILLAAIMYTVIYGSILFVIKFVLGKQTPEIQPNLKILFVLGFINALIGILVVYSSPIYRTPPLFMIIIGNSSIFFSIIATKILIKRKKYIDYCTIKPCLSLIIVVVAIIFPIIGSIINNPITNIKSEFFAWIIISFIGFVLIALCNVLQEKYLNEYNYFYIGSDFVNYIFMLFWSSFFSLIIILLLFWVDIIPFFGMTNGIDSFFHNQLNMFQCFVGITCNYKNTFYALILIISYFVSYFMTAVINKDSANFAVYITLLQAPAASMISTMIGPTIIPLWSSICSFVLLTLGLFLWKRWEITETNKDYTLFNDEHIWI</sequence>
<evidence type="ECO:0000256" key="2">
    <source>
        <dbReference type="ARBA" id="ARBA00022448"/>
    </source>
</evidence>
<evidence type="ECO:0000256" key="6">
    <source>
        <dbReference type="SAM" id="Phobius"/>
    </source>
</evidence>
<name>A0A6N1NU95_9VIRU</name>
<feature type="transmembrane region" description="Helical" evidence="6">
    <location>
        <begin position="41"/>
        <end position="68"/>
    </location>
</feature>
<keyword evidence="2" id="KW-0813">Transport</keyword>
<dbReference type="InterPro" id="IPR013936">
    <property type="entry name" value="CRT-like"/>
</dbReference>
<protein>
    <submittedName>
        <fullName evidence="7">Uncharacterized protein</fullName>
    </submittedName>
</protein>
<dbReference type="GeneID" id="80518525"/>
<evidence type="ECO:0000256" key="1">
    <source>
        <dbReference type="ARBA" id="ARBA00004141"/>
    </source>
</evidence>
<proteinExistence type="predicted"/>
<evidence type="ECO:0000256" key="5">
    <source>
        <dbReference type="ARBA" id="ARBA00023136"/>
    </source>
</evidence>
<accession>A0A6N1NU95</accession>
<feature type="transmembrane region" description="Helical" evidence="6">
    <location>
        <begin position="141"/>
        <end position="162"/>
    </location>
</feature>
<dbReference type="PANTHER" id="PTHR31326">
    <property type="entry name" value="PROTEIN CLT2, CHLOROPLASTIC"/>
    <property type="match status" value="1"/>
</dbReference>
<feature type="transmembrane region" description="Helical" evidence="6">
    <location>
        <begin position="213"/>
        <end position="234"/>
    </location>
</feature>